<dbReference type="InterPro" id="IPR011761">
    <property type="entry name" value="ATP-grasp"/>
</dbReference>
<dbReference type="OrthoDB" id="9804625at2"/>
<dbReference type="NCBIfam" id="NF004680">
    <property type="entry name" value="PRK06019.1-6"/>
    <property type="match status" value="1"/>
</dbReference>
<dbReference type="GO" id="GO:0006189">
    <property type="term" value="P:'de novo' IMP biosynthetic process"/>
    <property type="evidence" value="ECO:0007669"/>
    <property type="project" value="UniProtKB-UniRule"/>
</dbReference>
<evidence type="ECO:0000256" key="5">
    <source>
        <dbReference type="RuleBase" id="RU361200"/>
    </source>
</evidence>
<keyword evidence="4 5" id="KW-0436">Ligase</keyword>
<keyword evidence="8" id="KW-1185">Reference proteome</keyword>
<dbReference type="SUPFAM" id="SSF52440">
    <property type="entry name" value="PreATP-grasp domain"/>
    <property type="match status" value="1"/>
</dbReference>
<dbReference type="SUPFAM" id="SSF51246">
    <property type="entry name" value="Rudiment single hybrid motif"/>
    <property type="match status" value="1"/>
</dbReference>
<evidence type="ECO:0000256" key="3">
    <source>
        <dbReference type="ARBA" id="ARBA00022840"/>
    </source>
</evidence>
<protein>
    <recommendedName>
        <fullName evidence="4 5">N5-carboxyaminoimidazole ribonucleotide synthase</fullName>
        <shortName evidence="4 5">N5-CAIR synthase</shortName>
        <ecNumber evidence="4 5">6.3.4.18</ecNumber>
    </recommendedName>
    <alternativeName>
        <fullName evidence="4 5">5-(carboxyamino)imidazole ribonucleotide synthetase</fullName>
    </alternativeName>
</protein>
<feature type="binding site" evidence="4">
    <location>
        <begin position="253"/>
        <end position="254"/>
    </location>
    <ligand>
        <name>ATP</name>
        <dbReference type="ChEBI" id="CHEBI:30616"/>
    </ligand>
</feature>
<name>A0A1L7D5B4_9CORY</name>
<dbReference type="Gene3D" id="3.40.50.20">
    <property type="match status" value="1"/>
</dbReference>
<comment type="function">
    <text evidence="5">Catalyzes the ATP-dependent conversion of 5-aminoimidazole ribonucleotide (AIR) and HCO(3)- to N5-carboxyaminoimidazole ribonucleotide (N5-CAIR).</text>
</comment>
<evidence type="ECO:0000259" key="6">
    <source>
        <dbReference type="PROSITE" id="PS50975"/>
    </source>
</evidence>
<evidence type="ECO:0000256" key="2">
    <source>
        <dbReference type="ARBA" id="ARBA00022755"/>
    </source>
</evidence>
<organism evidence="7 8">
    <name type="scientific">Corynebacterium phocae</name>
    <dbReference type="NCBI Taxonomy" id="161895"/>
    <lineage>
        <taxon>Bacteria</taxon>
        <taxon>Bacillati</taxon>
        <taxon>Actinomycetota</taxon>
        <taxon>Actinomycetes</taxon>
        <taxon>Mycobacteriales</taxon>
        <taxon>Corynebacteriaceae</taxon>
        <taxon>Corynebacterium</taxon>
    </lineage>
</organism>
<dbReference type="NCBIfam" id="TIGR01161">
    <property type="entry name" value="purK"/>
    <property type="match status" value="1"/>
</dbReference>
<dbReference type="AlphaFoldDB" id="A0A1L7D5B4"/>
<dbReference type="InterPro" id="IPR003135">
    <property type="entry name" value="ATP-grasp_carboxylate-amine"/>
</dbReference>
<dbReference type="UniPathway" id="UPA00074">
    <property type="reaction ID" value="UER00942"/>
</dbReference>
<dbReference type="Pfam" id="PF22660">
    <property type="entry name" value="RS_preATP-grasp-like"/>
    <property type="match status" value="1"/>
</dbReference>
<dbReference type="HAMAP" id="MF_01928">
    <property type="entry name" value="PurK"/>
    <property type="match status" value="1"/>
</dbReference>
<comment type="subunit">
    <text evidence="4 5">Homodimer.</text>
</comment>
<dbReference type="InterPro" id="IPR016185">
    <property type="entry name" value="PreATP-grasp_dom_sf"/>
</dbReference>
<dbReference type="InterPro" id="IPR011054">
    <property type="entry name" value="Rudment_hybrid_motif"/>
</dbReference>
<comment type="catalytic activity">
    <reaction evidence="4 5">
        <text>5-amino-1-(5-phospho-beta-D-ribosyl)imidazole + hydrogencarbonate + ATP = 5-carboxyamino-1-(5-phospho-D-ribosyl)imidazole + ADP + phosphate + 2 H(+)</text>
        <dbReference type="Rhea" id="RHEA:19317"/>
        <dbReference type="ChEBI" id="CHEBI:15378"/>
        <dbReference type="ChEBI" id="CHEBI:17544"/>
        <dbReference type="ChEBI" id="CHEBI:30616"/>
        <dbReference type="ChEBI" id="CHEBI:43474"/>
        <dbReference type="ChEBI" id="CHEBI:58730"/>
        <dbReference type="ChEBI" id="CHEBI:137981"/>
        <dbReference type="ChEBI" id="CHEBI:456216"/>
        <dbReference type="EC" id="6.3.4.18"/>
    </reaction>
</comment>
<comment type="caution">
    <text evidence="4">Lacks conserved residue(s) required for the propagation of feature annotation.</text>
</comment>
<keyword evidence="1 4" id="KW-0547">Nucleotide-binding</keyword>
<keyword evidence="2 4" id="KW-0658">Purine biosynthesis</keyword>
<dbReference type="InterPro" id="IPR054350">
    <property type="entry name" value="PurT/PurK_preATP-grasp"/>
</dbReference>
<gene>
    <name evidence="4 5" type="primary">purK</name>
    <name evidence="7" type="ORF">CPHO_09725</name>
</gene>
<feature type="binding site" evidence="4">
    <location>
        <position position="127"/>
    </location>
    <ligand>
        <name>ATP</name>
        <dbReference type="ChEBI" id="CHEBI:30616"/>
    </ligand>
</feature>
<feature type="binding site" evidence="4">
    <location>
        <position position="87"/>
    </location>
    <ligand>
        <name>ATP</name>
        <dbReference type="ChEBI" id="CHEBI:30616"/>
    </ligand>
</feature>
<proteinExistence type="inferred from homology"/>
<feature type="domain" description="ATP-grasp" evidence="6">
    <location>
        <begin position="91"/>
        <end position="283"/>
    </location>
</feature>
<dbReference type="Gene3D" id="3.30.470.20">
    <property type="entry name" value="ATP-grasp fold, B domain"/>
    <property type="match status" value="1"/>
</dbReference>
<evidence type="ECO:0000256" key="1">
    <source>
        <dbReference type="ARBA" id="ARBA00022741"/>
    </source>
</evidence>
<evidence type="ECO:0000313" key="8">
    <source>
        <dbReference type="Proteomes" id="UP000185491"/>
    </source>
</evidence>
<dbReference type="KEGG" id="cpho:CPHO_09725"/>
<reference evidence="7 8" key="1">
    <citation type="submission" date="2014-08" db="EMBL/GenBank/DDBJ databases">
        <title>Complete genome sequence of Corynebacterium phocae M408/89/1(T)(=DSM 44612(T)), isolated from the common seal (Phoca vitulina).</title>
        <authorList>
            <person name="Ruckert C."/>
            <person name="Albersmeier A."/>
            <person name="Winkler A."/>
            <person name="Kalinowski J."/>
        </authorList>
    </citation>
    <scope>NUCLEOTIDE SEQUENCE [LARGE SCALE GENOMIC DNA]</scope>
    <source>
        <strain evidence="7 8">M408/89/1</strain>
    </source>
</reference>
<dbReference type="Pfam" id="PF17769">
    <property type="entry name" value="PurK_C"/>
    <property type="match status" value="1"/>
</dbReference>
<dbReference type="Proteomes" id="UP000185491">
    <property type="component" value="Chromosome"/>
</dbReference>
<dbReference type="SUPFAM" id="SSF56059">
    <property type="entry name" value="Glutathione synthetase ATP-binding domain-like"/>
    <property type="match status" value="1"/>
</dbReference>
<comment type="function">
    <text evidence="4">Catalyzes the ATP-dependent conversion of 5-aminoimidazole ribonucleotide (AIR) and HCO(3)(-) to N5-carboxyaminoimidazole ribonucleotide (N5-CAIR).</text>
</comment>
<comment type="similarity">
    <text evidence="4 5">Belongs to the PurK/PurT family.</text>
</comment>
<dbReference type="GO" id="GO:0034028">
    <property type="term" value="F:5-(carboxyamino)imidazole ribonucleotide synthase activity"/>
    <property type="evidence" value="ECO:0007669"/>
    <property type="project" value="UniProtKB-UniRule"/>
</dbReference>
<dbReference type="PANTHER" id="PTHR11609">
    <property type="entry name" value="PURINE BIOSYNTHESIS PROTEIN 6/7, PUR6/7"/>
    <property type="match status" value="1"/>
</dbReference>
<feature type="binding site" evidence="4">
    <location>
        <position position="172"/>
    </location>
    <ligand>
        <name>ATP</name>
        <dbReference type="ChEBI" id="CHEBI:30616"/>
    </ligand>
</feature>
<dbReference type="GO" id="GO:0005524">
    <property type="term" value="F:ATP binding"/>
    <property type="evidence" value="ECO:0007669"/>
    <property type="project" value="UniProtKB-UniRule"/>
</dbReference>
<dbReference type="InterPro" id="IPR040686">
    <property type="entry name" value="PurK_C"/>
</dbReference>
<dbReference type="InterPro" id="IPR013815">
    <property type="entry name" value="ATP_grasp_subdomain_1"/>
</dbReference>
<feature type="binding site" evidence="4">
    <location>
        <begin position="164"/>
        <end position="167"/>
    </location>
    <ligand>
        <name>ATP</name>
        <dbReference type="ChEBI" id="CHEBI:30616"/>
    </ligand>
</feature>
<accession>A0A1L7D5B4</accession>
<dbReference type="STRING" id="161895.CPHO_09725"/>
<comment type="pathway">
    <text evidence="4 5">Purine metabolism; IMP biosynthesis via de novo pathway; 5-amino-1-(5-phospho-D-ribosyl)imidazole-4-carboxylate from 5-amino-1-(5-phospho-D-ribosyl)imidazole (N5-CAIR route): step 1/2.</text>
</comment>
<dbReference type="EC" id="6.3.4.18" evidence="4 5"/>
<dbReference type="PANTHER" id="PTHR11609:SF5">
    <property type="entry name" value="PHOSPHORIBOSYLAMINOIMIDAZOLE CARBOXYLASE"/>
    <property type="match status" value="1"/>
</dbReference>
<dbReference type="GO" id="GO:0004638">
    <property type="term" value="F:phosphoribosylaminoimidazole carboxylase activity"/>
    <property type="evidence" value="ECO:0007669"/>
    <property type="project" value="InterPro"/>
</dbReference>
<dbReference type="Gene3D" id="3.30.1490.20">
    <property type="entry name" value="ATP-grasp fold, A domain"/>
    <property type="match status" value="1"/>
</dbReference>
<evidence type="ECO:0000313" key="7">
    <source>
        <dbReference type="EMBL" id="APT93122.1"/>
    </source>
</evidence>
<dbReference type="Pfam" id="PF02222">
    <property type="entry name" value="ATP-grasp"/>
    <property type="match status" value="1"/>
</dbReference>
<dbReference type="GO" id="GO:0046872">
    <property type="term" value="F:metal ion binding"/>
    <property type="evidence" value="ECO:0007669"/>
    <property type="project" value="InterPro"/>
</dbReference>
<evidence type="ECO:0000256" key="4">
    <source>
        <dbReference type="HAMAP-Rule" id="MF_01928"/>
    </source>
</evidence>
<dbReference type="EMBL" id="CP009249">
    <property type="protein sequence ID" value="APT93122.1"/>
    <property type="molecule type" value="Genomic_DNA"/>
</dbReference>
<keyword evidence="3 4" id="KW-0067">ATP-binding</keyword>
<dbReference type="PROSITE" id="PS50975">
    <property type="entry name" value="ATP_GRASP"/>
    <property type="match status" value="1"/>
</dbReference>
<sequence length="375" mass="40894">MMQPAAVELGIKLRVLTSEQASSAAQVIPDIVVGDYQKTADCLTAAQGADAVTFDHEHVPPQALQALLAEGYAVEPHPEALIYAQDKLAQRRLLVQLGAPVPEFAAIGSVQDALDFSEEVGGQVCLKTCRGGYDGKGVWFPESREELTETVEKLLAADVKLMAERKVKLHRELSVLVARNPSGEIKVWPVTMSVQENGVCAEAIAPAPDLDSYLERHTRQLGKDIADDLGVTGVLAVELFTYLVDGRETIAVNELAMRPHNTGHWTQDGCVTSQFEQHLRAVVDFPLGETTALAPVTVMANVLGAEKDPSMPIAQRVMEVSRRFPGAKIHLYGKDHRAGRKIGHVNLTGADVEHVRRDARLAADFLVHARWLDEK</sequence>
<dbReference type="GO" id="GO:0005829">
    <property type="term" value="C:cytosol"/>
    <property type="evidence" value="ECO:0007669"/>
    <property type="project" value="TreeGrafter"/>
</dbReference>
<dbReference type="InterPro" id="IPR005875">
    <property type="entry name" value="PurK"/>
</dbReference>